<feature type="transmembrane region" description="Helical" evidence="1">
    <location>
        <begin position="77"/>
        <end position="96"/>
    </location>
</feature>
<dbReference type="EMBL" id="JAMXQV010000007">
    <property type="protein sequence ID" value="MCR6484091.1"/>
    <property type="molecule type" value="Genomic_DNA"/>
</dbReference>
<dbReference type="Proteomes" id="UP001144096">
    <property type="component" value="Unassembled WGS sequence"/>
</dbReference>
<keyword evidence="1" id="KW-0472">Membrane</keyword>
<evidence type="ECO:0000313" key="3">
    <source>
        <dbReference type="Proteomes" id="UP001144096"/>
    </source>
</evidence>
<accession>A0A9X2SKQ1</accession>
<proteinExistence type="predicted"/>
<dbReference type="RefSeq" id="WP_257920726.1">
    <property type="nucleotide sequence ID" value="NZ_JAMXQV010000007.1"/>
</dbReference>
<dbReference type="Pfam" id="PF03995">
    <property type="entry name" value="Inhibitor_I36"/>
    <property type="match status" value="1"/>
</dbReference>
<evidence type="ECO:0000313" key="2">
    <source>
        <dbReference type="EMBL" id="MCR6484091.1"/>
    </source>
</evidence>
<keyword evidence="1" id="KW-0812">Transmembrane</keyword>
<protein>
    <submittedName>
        <fullName evidence="2">Peptidase inhibitor family I36 protein</fullName>
    </submittedName>
</protein>
<evidence type="ECO:0000256" key="1">
    <source>
        <dbReference type="SAM" id="Phobius"/>
    </source>
</evidence>
<comment type="caution">
    <text evidence="2">The sequence shown here is derived from an EMBL/GenBank/DDBJ whole genome shotgun (WGS) entry which is preliminary data.</text>
</comment>
<organism evidence="2 3">
    <name type="scientific">Amycolatopsis iheyensis</name>
    <dbReference type="NCBI Taxonomy" id="2945988"/>
    <lineage>
        <taxon>Bacteria</taxon>
        <taxon>Bacillati</taxon>
        <taxon>Actinomycetota</taxon>
        <taxon>Actinomycetes</taxon>
        <taxon>Pseudonocardiales</taxon>
        <taxon>Pseudonocardiaceae</taxon>
        <taxon>Amycolatopsis</taxon>
    </lineage>
</organism>
<keyword evidence="1" id="KW-1133">Transmembrane helix</keyword>
<keyword evidence="3" id="KW-1185">Reference proteome</keyword>
<sequence>MTQASVARHSTVGHASLPRQRVSYIENGLLPTAEQLRCYLRGCGQPDLFDELDAVRSQLTPSIEPLPQRAAVSGRRVAIVAAVSAVACLAVVIIVMRASSDPLGPASAAKPSSSPACAPGFVCFWSDTGFAGTKVQLDPDWATGSHCVRLPFAARSVVNNSRERQRGYANSDCTGAATVLQHLGGVEPSVDVNAYKHS</sequence>
<name>A0A9X2SKQ1_9PSEU</name>
<gene>
    <name evidence="2" type="ORF">M8542_14815</name>
</gene>
<dbReference type="AlphaFoldDB" id="A0A9X2SKQ1"/>
<reference evidence="2" key="1">
    <citation type="submission" date="2022-06" db="EMBL/GenBank/DDBJ databases">
        <title>Amycolatopsis iheyaensis sp. nov., a new species of the genus Amycolatopsis isolated from soil in Iheya island, Japan.</title>
        <authorList>
            <person name="Ngamcharungchit C."/>
            <person name="Kanto H."/>
            <person name="Take A."/>
            <person name="Intra B."/>
            <person name="Matsumoto A."/>
            <person name="Panbangred W."/>
            <person name="Inahashi Y."/>
        </authorList>
    </citation>
    <scope>NUCLEOTIDE SEQUENCE</scope>
    <source>
        <strain evidence="2">OK19-0408</strain>
    </source>
</reference>